<proteinExistence type="predicted"/>
<feature type="region of interest" description="Disordered" evidence="1">
    <location>
        <begin position="77"/>
        <end position="97"/>
    </location>
</feature>
<evidence type="ECO:0008006" key="4">
    <source>
        <dbReference type="Google" id="ProtNLM"/>
    </source>
</evidence>
<protein>
    <recommendedName>
        <fullName evidence="4">Pentatricopeptide repeat domain-containing protein</fullName>
    </recommendedName>
</protein>
<reference evidence="2" key="1">
    <citation type="journal article" date="2020" name="Stud. Mycol.">
        <title>101 Dothideomycetes genomes: a test case for predicting lifestyles and emergence of pathogens.</title>
        <authorList>
            <person name="Haridas S."/>
            <person name="Albert R."/>
            <person name="Binder M."/>
            <person name="Bloem J."/>
            <person name="Labutti K."/>
            <person name="Salamov A."/>
            <person name="Andreopoulos B."/>
            <person name="Baker S."/>
            <person name="Barry K."/>
            <person name="Bills G."/>
            <person name="Bluhm B."/>
            <person name="Cannon C."/>
            <person name="Castanera R."/>
            <person name="Culley D."/>
            <person name="Daum C."/>
            <person name="Ezra D."/>
            <person name="Gonzalez J."/>
            <person name="Henrissat B."/>
            <person name="Kuo A."/>
            <person name="Liang C."/>
            <person name="Lipzen A."/>
            <person name="Lutzoni F."/>
            <person name="Magnuson J."/>
            <person name="Mondo S."/>
            <person name="Nolan M."/>
            <person name="Ohm R."/>
            <person name="Pangilinan J."/>
            <person name="Park H.-J."/>
            <person name="Ramirez L."/>
            <person name="Alfaro M."/>
            <person name="Sun H."/>
            <person name="Tritt A."/>
            <person name="Yoshinaga Y."/>
            <person name="Zwiers L.-H."/>
            <person name="Turgeon B."/>
            <person name="Goodwin S."/>
            <person name="Spatafora J."/>
            <person name="Crous P."/>
            <person name="Grigoriev I."/>
        </authorList>
    </citation>
    <scope>NUCLEOTIDE SEQUENCE</scope>
    <source>
        <strain evidence="2">CBS 119925</strain>
    </source>
</reference>
<gene>
    <name evidence="2" type="ORF">M011DRAFT_486050</name>
</gene>
<organism evidence="2 3">
    <name type="scientific">Sporormia fimetaria CBS 119925</name>
    <dbReference type="NCBI Taxonomy" id="1340428"/>
    <lineage>
        <taxon>Eukaryota</taxon>
        <taxon>Fungi</taxon>
        <taxon>Dikarya</taxon>
        <taxon>Ascomycota</taxon>
        <taxon>Pezizomycotina</taxon>
        <taxon>Dothideomycetes</taxon>
        <taxon>Pleosporomycetidae</taxon>
        <taxon>Pleosporales</taxon>
        <taxon>Sporormiaceae</taxon>
        <taxon>Sporormia</taxon>
    </lineage>
</organism>
<dbReference type="EMBL" id="MU006570">
    <property type="protein sequence ID" value="KAF2748191.1"/>
    <property type="molecule type" value="Genomic_DNA"/>
</dbReference>
<feature type="compositionally biased region" description="Polar residues" evidence="1">
    <location>
        <begin position="802"/>
        <end position="818"/>
    </location>
</feature>
<dbReference type="Gene3D" id="1.25.40.10">
    <property type="entry name" value="Tetratricopeptide repeat domain"/>
    <property type="match status" value="1"/>
</dbReference>
<evidence type="ECO:0000313" key="3">
    <source>
        <dbReference type="Proteomes" id="UP000799440"/>
    </source>
</evidence>
<name>A0A6A6VG73_9PLEO</name>
<dbReference type="AlphaFoldDB" id="A0A6A6VG73"/>
<dbReference type="Proteomes" id="UP000799440">
    <property type="component" value="Unassembled WGS sequence"/>
</dbReference>
<evidence type="ECO:0000313" key="2">
    <source>
        <dbReference type="EMBL" id="KAF2748191.1"/>
    </source>
</evidence>
<feature type="region of interest" description="Disordered" evidence="1">
    <location>
        <begin position="787"/>
        <end position="890"/>
    </location>
</feature>
<sequence length="890" mass="101967">MPSALKRLLRCPAAIRSLVLQRYLAAPIRCLHTSNGTEQELCIEVSPQERHVGEKNEPPEKIQLSVLLPEPRQALDGASNSALRRAEPQPSNLSPIGSAPTPVQTALWADALLYRERLDGLDGIRDVFDDMVYRGYELPLDDTPEAAIIWGTIVKHRSVATRALDYAIAVRKSTGRVYPQLYEKFMAYWLSRNTNFARNIHHRMVVVLRLRKLPLRRLAQIMKPHFSLKALDEFMNIYRISLERDLYDEIVPMLCDRGELTLARRWHRLCFHRKDLPSPSVEAHPLVQLFVAEDAGLSAVDAAQLTPDQQTSTVRIRQPKMIKKSKLNKKLMQRLTGQYVAPVKFDDAFCARLFATRAFSPASVIRGLVMAGVNEIGPQSVRYMGLKSEPIEELPSRFRELKEAGIMLKGCVFSLALEKFALEGRFDLVRSMLDSDQHPDVFDDTKMQNELLQHYLESGDRSQAHRTLAVLALFHNDVSTESWNLMLQARVHQLNPTQIVRVLEDMRDHQVMISNESMAALRSILRPRRIRREPKNEKYFVDDVRFLSRCYMLILESGIGTVMPFGWNEIIRRMGLQRRLKELHRLIRWLLGWYAPQGSSAFSAVPRSPFLEKATSTLRMEYPERFQYFNLPPNLPQHFHRHPIRQLFPLRFQHAIVVWGFRSSLRHNHNYEQSLLSDKAAKKHHRKRFLRKGILKRPDWAFGLRVLAELRDLGVEIDTVTVKKAVWMELKMIFGRGRPRQKENRLMRKLNTLPLSAYNLRITSCRPHSDQQLQTHQTATMNADDKYEQENDYSETAPPGSKSVNDYVSRSGQKQSAIPVQADEAPVEDPIDAATADSDEQLARDDAEAIDTSNIVKPRTRGATKKAGTYREPDDEAGLPGPGDGTSSTR</sequence>
<accession>A0A6A6VG73</accession>
<keyword evidence="3" id="KW-1185">Reference proteome</keyword>
<evidence type="ECO:0000256" key="1">
    <source>
        <dbReference type="SAM" id="MobiDB-lite"/>
    </source>
</evidence>
<dbReference type="OrthoDB" id="5366531at2759"/>
<dbReference type="InterPro" id="IPR011990">
    <property type="entry name" value="TPR-like_helical_dom_sf"/>
</dbReference>